<name>A0ABU8S486_9SPHN</name>
<dbReference type="EMBL" id="JBBHJY010000001">
    <property type="protein sequence ID" value="MEJ6008722.1"/>
    <property type="molecule type" value="Genomic_DNA"/>
</dbReference>
<organism evidence="1 2">
    <name type="scientific">Novosphingobium aquae</name>
    <dbReference type="NCBI Taxonomy" id="3133435"/>
    <lineage>
        <taxon>Bacteria</taxon>
        <taxon>Pseudomonadati</taxon>
        <taxon>Pseudomonadota</taxon>
        <taxon>Alphaproteobacteria</taxon>
        <taxon>Sphingomonadales</taxon>
        <taxon>Sphingomonadaceae</taxon>
        <taxon>Novosphingobium</taxon>
    </lineage>
</organism>
<dbReference type="RefSeq" id="WP_339964338.1">
    <property type="nucleotide sequence ID" value="NZ_JBBHJY010000001.1"/>
</dbReference>
<dbReference type="Gene3D" id="1.25.40.10">
    <property type="entry name" value="Tetratricopeptide repeat domain"/>
    <property type="match status" value="2"/>
</dbReference>
<comment type="caution">
    <text evidence="1">The sequence shown here is derived from an EMBL/GenBank/DDBJ whole genome shotgun (WGS) entry which is preliminary data.</text>
</comment>
<evidence type="ECO:0000313" key="2">
    <source>
        <dbReference type="Proteomes" id="UP001379235"/>
    </source>
</evidence>
<gene>
    <name evidence="1" type="ORF">WG900_02195</name>
</gene>
<dbReference type="SUPFAM" id="SSF48452">
    <property type="entry name" value="TPR-like"/>
    <property type="match status" value="1"/>
</dbReference>
<evidence type="ECO:0000313" key="1">
    <source>
        <dbReference type="EMBL" id="MEJ6008722.1"/>
    </source>
</evidence>
<sequence length="214" mass="22196">MGWLIAGILALTCFLAMALLLKLPRRTWEVSAAALILGLAGYALQGNPSMAGSPTAPKEKVAGAEAAEAVKARKAMGNGSTVTDKYMTPADALARHGQYGDAAELLRGAVAEQPNNGEAWLAMANALVGHAEGNLSPASVLAYRNAERAAPDHPGPPFFLGLALAQSGRTEEGRAVWAELLARSPADAPWRGELTARLADLDAFIARSKAASGQ</sequence>
<keyword evidence="2" id="KW-1185">Reference proteome</keyword>
<accession>A0ABU8S486</accession>
<protein>
    <submittedName>
        <fullName evidence="1">Tetratricopeptide repeat protein</fullName>
    </submittedName>
</protein>
<dbReference type="InterPro" id="IPR011990">
    <property type="entry name" value="TPR-like_helical_dom_sf"/>
</dbReference>
<reference evidence="1 2" key="1">
    <citation type="submission" date="2024-03" db="EMBL/GenBank/DDBJ databases">
        <authorList>
            <person name="Jo J.-H."/>
        </authorList>
    </citation>
    <scope>NUCLEOTIDE SEQUENCE [LARGE SCALE GENOMIC DNA]</scope>
    <source>
        <strain evidence="1 2">AS3R-12</strain>
    </source>
</reference>
<proteinExistence type="predicted"/>
<dbReference type="Proteomes" id="UP001379235">
    <property type="component" value="Unassembled WGS sequence"/>
</dbReference>
<dbReference type="Pfam" id="PF14559">
    <property type="entry name" value="TPR_19"/>
    <property type="match status" value="1"/>
</dbReference>